<dbReference type="RefSeq" id="WP_241055074.1">
    <property type="nucleotide sequence ID" value="NZ_JAKZBV010000001.1"/>
</dbReference>
<protein>
    <submittedName>
        <fullName evidence="2">Uncharacterized protein</fullName>
    </submittedName>
</protein>
<sequence length="80" mass="9237">MIFLHITREWAEARSATRPRRIYSYVTAASLLAVLTLVTITEVPLWVFWSVVAVDAIADTILVRRWMFQDLLDRASQSDL</sequence>
<keyword evidence="3" id="KW-1185">Reference proteome</keyword>
<evidence type="ECO:0000313" key="3">
    <source>
        <dbReference type="Proteomes" id="UP001202922"/>
    </source>
</evidence>
<feature type="transmembrane region" description="Helical" evidence="1">
    <location>
        <begin position="22"/>
        <end position="40"/>
    </location>
</feature>
<gene>
    <name evidence="2" type="ORF">L0M17_15390</name>
</gene>
<keyword evidence="1" id="KW-0812">Transmembrane</keyword>
<reference evidence="2 3" key="1">
    <citation type="submission" date="2022-03" db="EMBL/GenBank/DDBJ databases">
        <title>Sinomonas sp. isolated from a soil.</title>
        <authorList>
            <person name="Han J."/>
            <person name="Kim D.-U."/>
        </authorList>
    </citation>
    <scope>NUCLEOTIDE SEQUENCE [LARGE SCALE GENOMIC DNA]</scope>
    <source>
        <strain evidence="2 3">5-5</strain>
    </source>
</reference>
<evidence type="ECO:0000313" key="2">
    <source>
        <dbReference type="EMBL" id="MCH6471343.1"/>
    </source>
</evidence>
<proteinExistence type="predicted"/>
<evidence type="ECO:0000256" key="1">
    <source>
        <dbReference type="SAM" id="Phobius"/>
    </source>
</evidence>
<feature type="transmembrane region" description="Helical" evidence="1">
    <location>
        <begin position="46"/>
        <end position="64"/>
    </location>
</feature>
<dbReference type="EMBL" id="JAKZBV010000001">
    <property type="protein sequence ID" value="MCH6471343.1"/>
    <property type="molecule type" value="Genomic_DNA"/>
</dbReference>
<name>A0ABS9U3T3_9MICC</name>
<organism evidence="2 3">
    <name type="scientific">Sinomonas terrae</name>
    <dbReference type="NCBI Taxonomy" id="2908838"/>
    <lineage>
        <taxon>Bacteria</taxon>
        <taxon>Bacillati</taxon>
        <taxon>Actinomycetota</taxon>
        <taxon>Actinomycetes</taxon>
        <taxon>Micrococcales</taxon>
        <taxon>Micrococcaceae</taxon>
        <taxon>Sinomonas</taxon>
    </lineage>
</organism>
<comment type="caution">
    <text evidence="2">The sequence shown here is derived from an EMBL/GenBank/DDBJ whole genome shotgun (WGS) entry which is preliminary data.</text>
</comment>
<keyword evidence="1" id="KW-0472">Membrane</keyword>
<dbReference type="Proteomes" id="UP001202922">
    <property type="component" value="Unassembled WGS sequence"/>
</dbReference>
<keyword evidence="1" id="KW-1133">Transmembrane helix</keyword>
<accession>A0ABS9U3T3</accession>